<dbReference type="PANTHER" id="PTHR43606:SF2">
    <property type="entry name" value="ALKALINE PHOSPHATASE FAMILY PROTEIN (AFU_ORTHOLOGUE AFUA_5G03860)"/>
    <property type="match status" value="1"/>
</dbReference>
<dbReference type="InterPro" id="IPR038607">
    <property type="entry name" value="PhoD-like_sf"/>
</dbReference>
<evidence type="ECO:0000313" key="4">
    <source>
        <dbReference type="Proteomes" id="UP000488936"/>
    </source>
</evidence>
<dbReference type="OrthoDB" id="9763616at2"/>
<evidence type="ECO:0000259" key="1">
    <source>
        <dbReference type="Pfam" id="PF09423"/>
    </source>
</evidence>
<feature type="domain" description="Phospholipase D N-terminal" evidence="2">
    <location>
        <begin position="55"/>
        <end position="141"/>
    </location>
</feature>
<dbReference type="InterPro" id="IPR052900">
    <property type="entry name" value="Phospholipid_Metab_Enz"/>
</dbReference>
<dbReference type="SUPFAM" id="SSF56300">
    <property type="entry name" value="Metallo-dependent phosphatases"/>
    <property type="match status" value="1"/>
</dbReference>
<comment type="caution">
    <text evidence="3">The sequence shown here is derived from an EMBL/GenBank/DDBJ whole genome shotgun (WGS) entry which is preliminary data.</text>
</comment>
<evidence type="ECO:0000259" key="2">
    <source>
        <dbReference type="Pfam" id="PF16655"/>
    </source>
</evidence>
<dbReference type="RefSeq" id="WP_155034885.1">
    <property type="nucleotide sequence ID" value="NZ_JAYMMG010000009.1"/>
</dbReference>
<accession>A0A7K1GJ35</accession>
<dbReference type="AlphaFoldDB" id="A0A7K1GJ35"/>
<gene>
    <name evidence="3" type="ORF">GJV77_03075</name>
</gene>
<sequence length="580" mass="65872">MKNNQLDRRKFLRNSLLATGGMFIAPVIVSCSNDDQVVEPNQEVGEYTMKGFSYGVASFDPTPQSVIIWTRYDLAGEVVTWEIAKDIEFKEIVRQGVATAFGETDNTISIEVNDLEAKGKYFYRFYQKGRKEISVIGETITLAAQGDSSSEVRLAVLSCSNYPAGLFNVYEAVAKSDVDVVIHLGDYIYEYGQGEYGTNASTTVLNRQPKPSHELVSLDDYRTRYKQYRSDEDLKLAHQKKPFICVWDDHEIANDTYKDGAENHQSDKEGAFEIRKASAIQAYSEYIPMKTGKGKPIYRAFEFGSVLSMYMLDTRVLARDKQLEYADYFTAEGMDVPRFTADLSNPNRKLLGMEQMNWLASQVNSSTAKWQVLGQQVLMSKMTLPLSLLLYVQRVMLEFSATGTVRPETTQGLFVEAQRLIMIKERLKQNDPTLTQEEIMSVKAVAPYNLDAWDGYPVEREMLYKLFNNKQIITLAGDTHNAWYNTLTDQDANVIGHEFATSSVSSPGMEEYLGIQDVSQLKMVEQVFESLVDDLQYCDLSNRGYLYMNFTTSSIHSEWRYVSTISSKDYSISVKKQVTI</sequence>
<dbReference type="EMBL" id="WMJY01000004">
    <property type="protein sequence ID" value="MTH28905.1"/>
    <property type="molecule type" value="Genomic_DNA"/>
</dbReference>
<name>A0A7K1GJ35_9FLAO</name>
<feature type="domain" description="PhoD-like phosphatase metallophosphatase" evidence="1">
    <location>
        <begin position="154"/>
        <end position="559"/>
    </location>
</feature>
<reference evidence="3 4" key="1">
    <citation type="journal article" date="2006" name="Int. J. Syst. Evol. Microbiol.">
        <title>Myroides pelagicus sp. nov., isolated from seawater in Thailand.</title>
        <authorList>
            <person name="Yoon J."/>
            <person name="Maneerat S."/>
            <person name="Kawai F."/>
            <person name="Yokota A."/>
        </authorList>
    </citation>
    <scope>NUCLEOTIDE SEQUENCE [LARGE SCALE GENOMIC DNA]</scope>
    <source>
        <strain evidence="3 4">SM1T</strain>
    </source>
</reference>
<dbReference type="Proteomes" id="UP000488936">
    <property type="component" value="Unassembled WGS sequence"/>
</dbReference>
<dbReference type="CDD" id="cd07389">
    <property type="entry name" value="MPP_PhoD"/>
    <property type="match status" value="1"/>
</dbReference>
<dbReference type="Pfam" id="PF09423">
    <property type="entry name" value="PhoD"/>
    <property type="match status" value="1"/>
</dbReference>
<dbReference type="InterPro" id="IPR029052">
    <property type="entry name" value="Metallo-depent_PP-like"/>
</dbReference>
<proteinExistence type="predicted"/>
<dbReference type="Pfam" id="PF16655">
    <property type="entry name" value="PhoD_N"/>
    <property type="match status" value="1"/>
</dbReference>
<evidence type="ECO:0000313" key="3">
    <source>
        <dbReference type="EMBL" id="MTH28905.1"/>
    </source>
</evidence>
<dbReference type="PANTHER" id="PTHR43606">
    <property type="entry name" value="PHOSPHATASE, PUTATIVE (AFU_ORTHOLOGUE AFUA_6G08710)-RELATED"/>
    <property type="match status" value="1"/>
</dbReference>
<dbReference type="InterPro" id="IPR018946">
    <property type="entry name" value="PhoD-like_MPP"/>
</dbReference>
<dbReference type="InterPro" id="IPR032093">
    <property type="entry name" value="PhoD_N"/>
</dbReference>
<dbReference type="PROSITE" id="PS51257">
    <property type="entry name" value="PROKAR_LIPOPROTEIN"/>
    <property type="match status" value="1"/>
</dbReference>
<protein>
    <submittedName>
        <fullName evidence="3">Alkaline phosphatase</fullName>
    </submittedName>
</protein>
<organism evidence="3 4">
    <name type="scientific">Myroides pelagicus</name>
    <dbReference type="NCBI Taxonomy" id="270914"/>
    <lineage>
        <taxon>Bacteria</taxon>
        <taxon>Pseudomonadati</taxon>
        <taxon>Bacteroidota</taxon>
        <taxon>Flavobacteriia</taxon>
        <taxon>Flavobacteriales</taxon>
        <taxon>Flavobacteriaceae</taxon>
        <taxon>Myroides</taxon>
    </lineage>
</organism>
<dbReference type="Gene3D" id="2.60.40.380">
    <property type="entry name" value="Purple acid phosphatase-like, N-terminal"/>
    <property type="match status" value="1"/>
</dbReference>
<dbReference type="Gene3D" id="3.60.21.70">
    <property type="entry name" value="PhoD-like phosphatase"/>
    <property type="match status" value="1"/>
</dbReference>
<keyword evidence="4" id="KW-1185">Reference proteome</keyword>